<keyword evidence="5" id="KW-0493">Microtubule</keyword>
<keyword evidence="14" id="KW-0966">Cell projection</keyword>
<dbReference type="Gene3D" id="1.10.8.720">
    <property type="entry name" value="Region D6 of dynein motor"/>
    <property type="match status" value="1"/>
</dbReference>
<dbReference type="InterPro" id="IPR041228">
    <property type="entry name" value="Dynein_C"/>
</dbReference>
<dbReference type="GO" id="GO:0051959">
    <property type="term" value="F:dynein light intermediate chain binding"/>
    <property type="evidence" value="ECO:0007669"/>
    <property type="project" value="InterPro"/>
</dbReference>
<feature type="compositionally biased region" description="Basic and acidic residues" evidence="16">
    <location>
        <begin position="3202"/>
        <end position="3226"/>
    </location>
</feature>
<dbReference type="InterPro" id="IPR013602">
    <property type="entry name" value="Dynein_heavy_linker"/>
</dbReference>
<dbReference type="FunFam" id="3.40.50.300:FF:000996">
    <property type="entry name" value="Cytoplasmic dynein heavy chain"/>
    <property type="match status" value="1"/>
</dbReference>
<dbReference type="Gene3D" id="1.10.8.1220">
    <property type="match status" value="1"/>
</dbReference>
<dbReference type="Pfam" id="PF12775">
    <property type="entry name" value="AAA_7"/>
    <property type="match status" value="1"/>
</dbReference>
<dbReference type="Pfam" id="PF12781">
    <property type="entry name" value="AAA_9"/>
    <property type="match status" value="1"/>
</dbReference>
<dbReference type="FunFam" id="1.20.140.100:FF:000001">
    <property type="entry name" value="dynein heavy chain 17, axonemal"/>
    <property type="match status" value="1"/>
</dbReference>
<dbReference type="Pfam" id="PF18198">
    <property type="entry name" value="AAA_lid_11"/>
    <property type="match status" value="1"/>
</dbReference>
<dbReference type="InterPro" id="IPR042228">
    <property type="entry name" value="Dynein_linker_3"/>
</dbReference>
<dbReference type="InterPro" id="IPR043160">
    <property type="entry name" value="Dynein_C_barrel"/>
</dbReference>
<feature type="domain" description="AAA+ ATPase" evidence="17">
    <location>
        <begin position="1887"/>
        <end position="2046"/>
    </location>
</feature>
<dbReference type="InterPro" id="IPR041589">
    <property type="entry name" value="DNAH3_AAA_lid_1"/>
</dbReference>
<evidence type="ECO:0000256" key="2">
    <source>
        <dbReference type="ARBA" id="ARBA00008887"/>
    </source>
</evidence>
<keyword evidence="7" id="KW-0547">Nucleotide-binding</keyword>
<evidence type="ECO:0000313" key="18">
    <source>
        <dbReference type="EMBL" id="KAJ8602482.1"/>
    </source>
</evidence>
<dbReference type="FunFam" id="3.40.50.300:FF:000153">
    <property type="entry name" value="Dynein axonemal heavy chain 1"/>
    <property type="match status" value="1"/>
</dbReference>
<dbReference type="GO" id="GO:0000070">
    <property type="term" value="P:mitotic sister chromatid segregation"/>
    <property type="evidence" value="ECO:0007669"/>
    <property type="project" value="UniProtKB-ARBA"/>
</dbReference>
<dbReference type="InterPro" id="IPR027417">
    <property type="entry name" value="P-loop_NTPase"/>
</dbReference>
<dbReference type="GO" id="GO:0030473">
    <property type="term" value="P:nuclear migration along microtubule"/>
    <property type="evidence" value="ECO:0007669"/>
    <property type="project" value="UniProtKB-ARBA"/>
</dbReference>
<evidence type="ECO:0000313" key="19">
    <source>
        <dbReference type="Proteomes" id="UP001230188"/>
    </source>
</evidence>
<dbReference type="FunFam" id="1.20.920.20:FF:000001">
    <property type="entry name" value="dynein heavy chain 2, axonemal"/>
    <property type="match status" value="1"/>
</dbReference>
<dbReference type="GO" id="GO:0045505">
    <property type="term" value="F:dynein intermediate chain binding"/>
    <property type="evidence" value="ECO:0007669"/>
    <property type="project" value="InterPro"/>
</dbReference>
<dbReference type="FunFam" id="3.10.490.20:FF:000009">
    <property type="entry name" value="Dynein heavy chain 4"/>
    <property type="match status" value="1"/>
</dbReference>
<dbReference type="Gene3D" id="3.40.50.300">
    <property type="entry name" value="P-loop containing nucleotide triphosphate hydrolases"/>
    <property type="match status" value="5"/>
</dbReference>
<dbReference type="GO" id="GO:0005938">
    <property type="term" value="C:cell cortex"/>
    <property type="evidence" value="ECO:0007669"/>
    <property type="project" value="UniProtKB-ARBA"/>
</dbReference>
<evidence type="ECO:0000259" key="17">
    <source>
        <dbReference type="SMART" id="SM00382"/>
    </source>
</evidence>
<dbReference type="Pfam" id="PF12777">
    <property type="entry name" value="MT"/>
    <property type="match status" value="1"/>
</dbReference>
<dbReference type="Gene3D" id="6.10.140.1060">
    <property type="match status" value="1"/>
</dbReference>
<gene>
    <name evidence="18" type="ORF">CTAYLR_001213</name>
</gene>
<feature type="domain" description="AAA+ ATPase" evidence="17">
    <location>
        <begin position="2206"/>
        <end position="2346"/>
    </location>
</feature>
<dbReference type="FunFam" id="1.10.8.710:FF:000007">
    <property type="entry name" value="Putative dynein heavy chain"/>
    <property type="match status" value="1"/>
</dbReference>
<dbReference type="Gene3D" id="1.20.1270.280">
    <property type="match status" value="1"/>
</dbReference>
<dbReference type="Gene3D" id="1.10.8.710">
    <property type="match status" value="1"/>
</dbReference>
<evidence type="ECO:0000256" key="9">
    <source>
        <dbReference type="ARBA" id="ARBA00023017"/>
    </source>
</evidence>
<accession>A0AAD7UDF9</accession>
<dbReference type="Gene3D" id="1.20.58.1120">
    <property type="match status" value="1"/>
</dbReference>
<keyword evidence="13" id="KW-0206">Cytoskeleton</keyword>
<dbReference type="GO" id="GO:0005858">
    <property type="term" value="C:axonemal dynein complex"/>
    <property type="evidence" value="ECO:0007669"/>
    <property type="project" value="TreeGrafter"/>
</dbReference>
<dbReference type="InterPro" id="IPR035706">
    <property type="entry name" value="AAA_9"/>
</dbReference>
<dbReference type="Proteomes" id="UP001230188">
    <property type="component" value="Unassembled WGS sequence"/>
</dbReference>
<organism evidence="18 19">
    <name type="scientific">Chrysophaeum taylorii</name>
    <dbReference type="NCBI Taxonomy" id="2483200"/>
    <lineage>
        <taxon>Eukaryota</taxon>
        <taxon>Sar</taxon>
        <taxon>Stramenopiles</taxon>
        <taxon>Ochrophyta</taxon>
        <taxon>Pelagophyceae</taxon>
        <taxon>Pelagomonadales</taxon>
        <taxon>Pelagomonadaceae</taxon>
        <taxon>Chrysophaeum</taxon>
    </lineage>
</organism>
<dbReference type="EMBL" id="JAQMWT010000379">
    <property type="protein sequence ID" value="KAJ8602482.1"/>
    <property type="molecule type" value="Genomic_DNA"/>
</dbReference>
<evidence type="ECO:0000256" key="8">
    <source>
        <dbReference type="ARBA" id="ARBA00022840"/>
    </source>
</evidence>
<dbReference type="GO" id="GO:1902850">
    <property type="term" value="P:microtubule cytoskeleton organization involved in mitosis"/>
    <property type="evidence" value="ECO:0007669"/>
    <property type="project" value="UniProtKB-ARBA"/>
</dbReference>
<dbReference type="InterPro" id="IPR042219">
    <property type="entry name" value="AAA_lid_11_sf"/>
</dbReference>
<evidence type="ECO:0000256" key="10">
    <source>
        <dbReference type="ARBA" id="ARBA00023054"/>
    </source>
</evidence>
<evidence type="ECO:0000256" key="6">
    <source>
        <dbReference type="ARBA" id="ARBA00022737"/>
    </source>
</evidence>
<dbReference type="Gene3D" id="1.20.920.30">
    <property type="match status" value="1"/>
</dbReference>
<dbReference type="InterPro" id="IPR041658">
    <property type="entry name" value="AAA_lid_11"/>
</dbReference>
<dbReference type="PANTHER" id="PTHR46532">
    <property type="entry name" value="MALE FERTILITY FACTOR KL5"/>
    <property type="match status" value="1"/>
</dbReference>
<sequence>MPKKLSNKGKTLVFVKARAGVVPASEPAAKHVLSMEIGGSSPFEHLELVLSEVFLPVLSNPANQSKWGEVATREIMDRFVAFLSSTTILCGHIKGETRLPMPPDEQGNSNVKNRISLLEGAVITWTKQIKSVLKQDPESQLKQGKDPTPDVEIEFWKHKANNLNSIFDQLQSQRIRRVLRALDLAKSTYCTTFSRLCKEVYTARLEANDNMKYLRTLEYWFQRLNSEDDFPGLQELFKPMLHIILLIWKNSKHYNTPARLVVLMREICNSLINQACKYVFWVRTTDRAAARRMVIGGNGATAPVFVEISRVEGFEIDFDLAHVAENEAITGPLSSSCSCVVPRFTSFNAAARVGEQIFNLIENDEAQIAVDQLKTTLHVCGAFKSTYKEYRKTADAECPANQWRIQNNALFTRLDSFLERCHDILDLTQTIVQFSKLSKIEVGGTKGKTLTSSVQQIHKDFKSAVEAFKAVPYDIMDVSAKKFDDDFYNFRCAIKELERRLGAVVSLAFDDCATVYGRFKLFDSFEGLLERPIIQDELEKKYVSLVQSYGVDLKTVQELFLHYRDAPPIASNFPPISGSLTWCRGLLERIRIPMEKLQLLDKSILEREEAKEVTKVYSTIKASLEEYENQKIEEWGRDVEASSQAKLQLPLIIRNAETKFLSVNFDPALVRLLREVKYFLLLGLAVPESALAIYQQVETFRTWTAQLDMVVSKHNTDLARLLPVETPLLQPYIDRFDKAIEAGLSQLNWETGGDMSEIEKRKAFINEATEAVETVDEITSTMKANLEKVNTIMDKWSEKPLMDRKAKPQELEYFERVFKQSKATRYAEIKEGGKEIERMLKETNKVLRVSNASLDWRAYIDFVNNIVVDGLASVITVSLEYFLDQIDPAAISENQGAQLPMLEIKLDLVDKAPTFDPVIGTNNGKGMRDVANAWVGSFFHVATLFKRLDTDGTYMREMHTDPDVCLLMAVIEETQAKNEEMLLNLRQEFDELSFLWDIDRNAHFKTFTDDAVVKTEHATYLDLKKYDDAVTKYLDVAERIKKMKCPADVGWLRVNTAPIKASLLELAGIWKDLHTQYLRDHLISTLDRFDGFMEQVKVGLDLPVDDGELGAQNLRKVMKDILEVSKAEVVTKEMFDPLRELCALLKHHAYDISTEVIPSVSEIRRRLKHASDGACATDPPSSDDAPSGPDVSGSKAVLDYLEEAPINWEAIVKIKYAKKDEIAPIKMKAEAALKEELDAFYAKMREFRSDFRANAPFAHQGLAEEAYANMDKYAQLLAKFEKEAKEFNAQEELFELNVSKYPELPQTLQELRLLRNLWDFKGMVIFSYDAWKRAKWHDVDTDNLETQNKALLKALRGAGNENQVIKQWQVFRDIEDAIKNMQIVLPLINDLHSDALATRHWVQLARVCGVTTVDPTDPEFLLDDMMKLNLHNFVEEVQEVVETAQKEKKIERKLADISGLWATFELEYVKHKDTEMSIIKLSEEIIESLDSHMLELQTMLGMGKFVEFFRPEVEKWQVQLSNVQVTIKVWEAVSRSWASLESIFLSSADIRSSLADVTKVFEGIDAEFKEMMKEAVNEPNVIQACTVDGREASLTNMKKGLDKCQKSLNDYLDVKKAIFPRFYFVSAVALLDMLANGTNPRKIMPYLGDCYDALANLLFVKNEDGSESNKSADVMVAKDREQIKMHEVFTMEGEVENYLNRLTVAMQTTLRHQLLRGIEDGVNWDVDPNLPRHKWLFKYPAQVVLTGSLIYWTEETEQGLEELEAGKEDAVKIVLQNCKDRLGKLIQLVLGKLTREERTKTITLITMDVHGRDVLQKLIDTKTDSPSAFLWQQQLRFYWEHDIMDVNIKICDFRTKYFYEWTGNVGRLVVTALTDRCYITLTMGLRLFLGGAPAGPAGTGKTETTKDLARALALPCYVFNCSDQMNFQSMADIFRGLAQTGAWGCFDEFNRISIEVLSVVATQVKTVQDAIVKFSVPSRRDPEYQSLAAGTPPCKVGKFDFFGTLIDLIPTCGFFITMNPGYAGRTELPENLKALFRSCAMIRPDLKPICENMLMSEGFQTAQTLAVKFVTLYQLSSELLSKQAHYDWGLRAVKSVLRVAGKLKRGEPHLDEAQILMRALRDFNTPKIPAIDTPIFLRLIGEFSHSQSRDLTRAVCVGDLFMGYEVPVKVDDELKRKISEVAQGKNLQADDTFILKTCQFQELLDVRHSVMLLGPAGCGKTTIWKTLANVHNLGKAKKTCVYETVNPKAVSGDELYGYMTLSKDWKDGVLSIIMRGMAKNFQDQGFYDVQTYKWVVLDGDIDAVWIESMNTVMDDNKVLTLVSNERVPLSDAMRMVFEINSLKNATPATVSRAGILYINESDIGWRPFVDTWLCGIDPAHVQPLSQLFDKYVDATHAMTRKGYKFCTPIRVLNKVQTLVYLLEYQLKSLATSDISQARLEEKLESLFVFCLVWAFGGALVTDKTCDFRTRFSEDFLATFPGCRIPAKEGTVFDFLFDAAKDEYSHWQTLLETYIAQPIGAGLAETAFTSLNVETVDSKRAKYLVDILSRSGKNVMLVGTAGTGKTATIEKYLSGLDKELDGLLSYNVVMSYYTDSAKLQVDLELPIDKRAGRMFGPPATKRLIYFIDDLNLPEVETYGTQNAIALLTQHMQHGTIFDRTDLGFRKEIVDCQYITAMNPTAGSFEICERCQIHFATLSCQMPASNDLQIIYEQIFAGHLNGFEGAAKDAASPLVTATIKLVDRVAQRFLPTSVRFTYFWTMREMSNIFQNMCLSKPPYYTNAASLVHLWAHECRRVLGDRLITTSEVEEINGFLADVFKSELKSLGAGEDILCEDNEKPCIYSTFTAKEPDGAYRAVPDMGTLKSVLDAKLVEYNEQNAIMDLVLFDDAMRHITRIARIIANPAGNAMLIGVGGSGKQSLSKLAAFICGYETRQLSVTSSYSVSDLKEDIKTFYQVTTTKDTPTIFLLTDSQIVDNRFLIYINALLSSGWVSDLLARDELDALTGSLRNDMKAIGRDADDPDDCKAFLIQKFRKNFKVVLAFSPVGDTFRVRARRFPGLISCTAIDFFHSWPHQALVSVANRFLADVEMEPPELKEKLALHMAKEHLTVDDASQRYKKTQRRYNYVTPKSFLELIGFYKFIFQEKRTEVQRQIDRLDVGLSTLRKTSADVDELQIDLKRTMVTVEEKKAATDELLKEMGVSRGEAEKEKEAASIEKEKATKASDEAEAIRKNAESELAEAEPAMKAAADAVECLDKSMLTELKSLPKPPAGVEKVTAACLIMLEHEYRNHLKWDRAKKMMANVDQFKNALKAYDGRTIPEDEVKKIEVFTSDPEFDPKSMVAKSAAAANLCTWVVNIYGFNRIYVKVKPLMDALEEANASKAAADNSLAIAAGKVAAVEAELQKLQDKFEDATQEKAAVEAQAEACLQRLSLAERLVQGLSSENTRWGKEIEHLKLSTTALVGDCMLAAGFVSYVGAFDQQYREDLWQNVWLVDLRENAVPMSDSVDPLSVLITESDTSRMVSQGLPEDRISIENGAIITMCKRWPLIIDPQVQGIKWLKSKQEQDGYVPCQLTQKNWVRAIRQAISDGMACIIENIGEDIDATLDPVLSRAIYKKGSSLYMKFGGEEINYDPAFTLYMQTKLANPHYKPEIAAQCTLINFIATERGLEDQLLAKVVGVERPDLEAETQRLTDEACKFKLQLHELENELLERLANAPEDILSDVPLIEGLESTKKTSKEIELALEQGRKARESINVAREAYRKAASEGAMLYFLLTKLCMIDHMYQYSLDSFVTFFFKAISKATPSEKVEERVGNLVMSLRITIYTWVARGLFERHKLIFLATLTFNLMKRGTLGEDNIVEDQQFQFLLRGPRKSGEENSQSAWLPNSAWDSCQALAELEEFGKLPSDLVEAAPRFREWYNHITPELEKLPLDWAQLDRPEKIFRKMLVVRALRPDRMIASLARFIRTTLPGGNGYVDCDNTLNSVEILRQSLADSTPQTPIYFILSPGANVVGDLDKIATENNLEAGTSYFNVSMGQGQDKVAATYLESAHRNGHWVILNNIHLMPRWLLELEKKLDSFGDSSHAMFRLFLSSDPSKGIPIGVLNRCIKLTNEPPGGLKANLKRAFCFFSREAFEEMDSKTKSILFGLCHFHAIMMERKMYGPMGFNMMYPFAIGDLRDSAVILHNYMENSGGGKIRCHLWHVFGLSPPSFFMVDLKYLFGEIMYGGHIVNDFDRLLCNTYLDFYMKDELLDETEMYPYAEDEKGVSFMCPAPTSYEKYLEHVDTTLTSDTPVAFGLHPNAEIDFRTTQSEVMFRTLVELQPRTQGAAEEGAMSPIDIASAKLDDIVDRFGEKKFDVDDLSASLDEKGPYQNVFLQEMEAMNKLLNEMMRSLKELALGFKGELTISDTMEKLQNSLYMDEVPSSWAKYAWPSRKALNGWLTNFMSRLTQLEDWSNNPIEIPKVTVLSFLINPQSFLTAVNQVAAQKNSWELDKLVTFSDVTRYASIDKVESVNRDGAYIAGLNMQGARWDASAGNIEKSKPKEMFSPMPVMAVRGVASDKADFNGMYMCPCYKTEQRGPTFVYCANLRTKSPPGRWVLAGVALILELTA</sequence>
<dbReference type="PANTHER" id="PTHR46532:SF11">
    <property type="entry name" value="DYNEIN AXONEMAL HEAVY CHAIN 12"/>
    <property type="match status" value="1"/>
</dbReference>
<comment type="similarity">
    <text evidence="2">Belongs to the dynein heavy chain family.</text>
</comment>
<evidence type="ECO:0000256" key="1">
    <source>
        <dbReference type="ARBA" id="ARBA00004430"/>
    </source>
</evidence>
<dbReference type="FunFam" id="3.40.50.300:FF:000049">
    <property type="entry name" value="Dynein, axonemal, heavy chain 5"/>
    <property type="match status" value="1"/>
</dbReference>
<evidence type="ECO:0000256" key="11">
    <source>
        <dbReference type="ARBA" id="ARBA00023069"/>
    </source>
</evidence>
<reference evidence="18" key="1">
    <citation type="submission" date="2023-01" db="EMBL/GenBank/DDBJ databases">
        <title>Metagenome sequencing of chrysophaentin producing Chrysophaeum taylorii.</title>
        <authorList>
            <person name="Davison J."/>
            <person name="Bewley C."/>
        </authorList>
    </citation>
    <scope>NUCLEOTIDE SEQUENCE</scope>
    <source>
        <strain evidence="18">NIES-1699</strain>
    </source>
</reference>
<dbReference type="Gene3D" id="3.10.490.20">
    <property type="match status" value="1"/>
</dbReference>
<dbReference type="Pfam" id="PF08385">
    <property type="entry name" value="DHC_N1"/>
    <property type="match status" value="2"/>
</dbReference>
<dbReference type="InterPro" id="IPR003593">
    <property type="entry name" value="AAA+_ATPase"/>
</dbReference>
<comment type="caution">
    <text evidence="18">The sequence shown here is derived from an EMBL/GenBank/DDBJ whole genome shotgun (WGS) entry which is preliminary data.</text>
</comment>
<feature type="region of interest" description="Disordered" evidence="16">
    <location>
        <begin position="1171"/>
        <end position="1191"/>
    </location>
</feature>
<feature type="compositionally biased region" description="Low complexity" evidence="16">
    <location>
        <begin position="1178"/>
        <end position="1191"/>
    </location>
</feature>
<evidence type="ECO:0000256" key="7">
    <source>
        <dbReference type="ARBA" id="ARBA00022741"/>
    </source>
</evidence>
<dbReference type="InterPro" id="IPR043157">
    <property type="entry name" value="Dynein_AAA1S"/>
</dbReference>
<keyword evidence="11" id="KW-0969">Cilium</keyword>
<protein>
    <recommendedName>
        <fullName evidence="3">Dynein heavy chain, cytoplasmic</fullName>
    </recommendedName>
</protein>
<dbReference type="Pfam" id="PF18199">
    <property type="entry name" value="Dynein_C"/>
    <property type="match status" value="1"/>
</dbReference>
<evidence type="ECO:0000256" key="3">
    <source>
        <dbReference type="ARBA" id="ARBA00022197"/>
    </source>
</evidence>
<dbReference type="Gene3D" id="1.10.472.130">
    <property type="match status" value="1"/>
</dbReference>
<feature type="coiled-coil region" evidence="15">
    <location>
        <begin position="1263"/>
        <end position="1297"/>
    </location>
</feature>
<dbReference type="Pfam" id="PF17857">
    <property type="entry name" value="AAA_lid_1"/>
    <property type="match status" value="1"/>
</dbReference>
<evidence type="ECO:0000256" key="15">
    <source>
        <dbReference type="SAM" id="Coils"/>
    </source>
</evidence>
<evidence type="ECO:0000256" key="4">
    <source>
        <dbReference type="ARBA" id="ARBA00022490"/>
    </source>
</evidence>
<keyword evidence="12" id="KW-0505">Motor protein</keyword>
<dbReference type="Gene3D" id="3.20.180.20">
    <property type="entry name" value="Dynein heavy chain, N-terminal domain 2"/>
    <property type="match status" value="1"/>
</dbReference>
<feature type="coiled-coil region" evidence="15">
    <location>
        <begin position="3387"/>
        <end position="3428"/>
    </location>
</feature>
<dbReference type="SUPFAM" id="SSF52540">
    <property type="entry name" value="P-loop containing nucleoside triphosphate hydrolases"/>
    <property type="match status" value="4"/>
</dbReference>
<keyword evidence="9" id="KW-0243">Dynein</keyword>
<evidence type="ECO:0000256" key="13">
    <source>
        <dbReference type="ARBA" id="ARBA00023212"/>
    </source>
</evidence>
<dbReference type="InterPro" id="IPR035699">
    <property type="entry name" value="AAA_6"/>
</dbReference>
<keyword evidence="8" id="KW-0067">ATP-binding</keyword>
<dbReference type="Gene3D" id="1.20.920.20">
    <property type="match status" value="1"/>
</dbReference>
<dbReference type="Gene3D" id="1.20.140.100">
    <property type="entry name" value="Dynein heavy chain, N-terminal domain 2"/>
    <property type="match status" value="1"/>
</dbReference>
<dbReference type="Pfam" id="PF12774">
    <property type="entry name" value="AAA_6"/>
    <property type="match status" value="2"/>
</dbReference>
<dbReference type="Pfam" id="PF17852">
    <property type="entry name" value="Dynein_AAA_lid"/>
    <property type="match status" value="1"/>
</dbReference>
<dbReference type="Pfam" id="PF12780">
    <property type="entry name" value="AAA_8"/>
    <property type="match status" value="1"/>
</dbReference>
<dbReference type="InterPro" id="IPR026983">
    <property type="entry name" value="DHC"/>
</dbReference>
<evidence type="ECO:0000256" key="14">
    <source>
        <dbReference type="ARBA" id="ARBA00023273"/>
    </source>
</evidence>
<keyword evidence="19" id="KW-1185">Reference proteome</keyword>
<dbReference type="GO" id="GO:0008569">
    <property type="term" value="F:minus-end-directed microtubule motor activity"/>
    <property type="evidence" value="ECO:0007669"/>
    <property type="project" value="InterPro"/>
</dbReference>
<dbReference type="SMART" id="SM00382">
    <property type="entry name" value="AAA"/>
    <property type="match status" value="3"/>
</dbReference>
<keyword evidence="4" id="KW-0963">Cytoplasm</keyword>
<evidence type="ECO:0000256" key="16">
    <source>
        <dbReference type="SAM" id="MobiDB-lite"/>
    </source>
</evidence>
<dbReference type="InterPro" id="IPR004273">
    <property type="entry name" value="Dynein_heavy_D6_P-loop"/>
</dbReference>
<dbReference type="Pfam" id="PF03028">
    <property type="entry name" value="Dynein_heavy"/>
    <property type="match status" value="1"/>
</dbReference>
<evidence type="ECO:0000256" key="5">
    <source>
        <dbReference type="ARBA" id="ARBA00022701"/>
    </source>
</evidence>
<dbReference type="Gene3D" id="1.10.287.2620">
    <property type="match status" value="1"/>
</dbReference>
<proteinExistence type="inferred from homology"/>
<comment type="subcellular location">
    <subcellularLocation>
        <location evidence="1">Cytoplasm</location>
        <location evidence="1">Cytoskeleton</location>
        <location evidence="1">Cilium axoneme</location>
    </subcellularLocation>
</comment>
<keyword evidence="6" id="KW-0677">Repeat</keyword>
<feature type="domain" description="AAA+ ATPase" evidence="17">
    <location>
        <begin position="2550"/>
        <end position="2697"/>
    </location>
</feature>
<dbReference type="InterPro" id="IPR042222">
    <property type="entry name" value="Dynein_2_N"/>
</dbReference>
<name>A0AAD7UDF9_9STRA</name>
<dbReference type="InterPro" id="IPR013594">
    <property type="entry name" value="Dynein_heavy_tail"/>
</dbReference>
<dbReference type="GO" id="GO:0005524">
    <property type="term" value="F:ATP binding"/>
    <property type="evidence" value="ECO:0007669"/>
    <property type="project" value="UniProtKB-KW"/>
</dbReference>
<dbReference type="Pfam" id="PF08393">
    <property type="entry name" value="DHC_N2"/>
    <property type="match status" value="1"/>
</dbReference>
<dbReference type="InterPro" id="IPR041466">
    <property type="entry name" value="Dynein_AAA5_ext"/>
</dbReference>
<dbReference type="FunFam" id="1.20.58.1120:FF:000001">
    <property type="entry name" value="dynein heavy chain 2, axonemal"/>
    <property type="match status" value="1"/>
</dbReference>
<dbReference type="InterPro" id="IPR024743">
    <property type="entry name" value="Dynein_HC_stalk"/>
</dbReference>
<dbReference type="FunFam" id="1.10.8.1220:FF:000001">
    <property type="entry name" value="Dynein axonemal heavy chain 5"/>
    <property type="match status" value="1"/>
</dbReference>
<dbReference type="InterPro" id="IPR024317">
    <property type="entry name" value="Dynein_heavy_chain_D4_dom"/>
</dbReference>
<dbReference type="GO" id="GO:0000235">
    <property type="term" value="C:astral microtubule"/>
    <property type="evidence" value="ECO:0007669"/>
    <property type="project" value="UniProtKB-ARBA"/>
</dbReference>
<feature type="region of interest" description="Disordered" evidence="16">
    <location>
        <begin position="3200"/>
        <end position="3226"/>
    </location>
</feature>
<keyword evidence="10 15" id="KW-0175">Coiled coil</keyword>
<evidence type="ECO:0000256" key="12">
    <source>
        <dbReference type="ARBA" id="ARBA00023175"/>
    </source>
</evidence>